<evidence type="ECO:0000313" key="2">
    <source>
        <dbReference type="EMBL" id="EDL94958.1"/>
    </source>
</evidence>
<reference evidence="3" key="1">
    <citation type="submission" date="2005-09" db="EMBL/GenBank/DDBJ databases">
        <authorList>
            <person name="Mural R.J."/>
            <person name="Li P.W."/>
            <person name="Adams M.D."/>
            <person name="Amanatides P.G."/>
            <person name="Baden-Tillson H."/>
            <person name="Barnstead M."/>
            <person name="Chin S.H."/>
            <person name="Dew I."/>
            <person name="Evans C.A."/>
            <person name="Ferriera S."/>
            <person name="Flanigan M."/>
            <person name="Fosler C."/>
            <person name="Glodek A."/>
            <person name="Gu Z."/>
            <person name="Holt R.A."/>
            <person name="Jennings D."/>
            <person name="Kraft C.L."/>
            <person name="Lu F."/>
            <person name="Nguyen T."/>
            <person name="Nusskern D.R."/>
            <person name="Pfannkoch C.M."/>
            <person name="Sitter C."/>
            <person name="Sutton G.G."/>
            <person name="Venter J.C."/>
            <person name="Wang Z."/>
            <person name="Woodage T."/>
            <person name="Zheng X.H."/>
            <person name="Zhong F."/>
        </authorList>
    </citation>
    <scope>NUCLEOTIDE SEQUENCE [LARGE SCALE GENOMIC DNA]</scope>
    <source>
        <strain>BN</strain>
        <strain evidence="3">Sprague-Dawley</strain>
    </source>
</reference>
<dbReference type="AlphaFoldDB" id="A6JGV2"/>
<accession>A6JGV2</accession>
<proteinExistence type="predicted"/>
<dbReference type="EMBL" id="CH473985">
    <property type="protein sequence ID" value="EDL94958.1"/>
    <property type="molecule type" value="Genomic_DNA"/>
</dbReference>
<feature type="chain" id="PRO_5039906718" evidence="1">
    <location>
        <begin position="21"/>
        <end position="46"/>
    </location>
</feature>
<evidence type="ECO:0000313" key="3">
    <source>
        <dbReference type="Proteomes" id="UP000234681"/>
    </source>
</evidence>
<organism evidence="2 3">
    <name type="scientific">Rattus norvegicus</name>
    <name type="common">Rat</name>
    <dbReference type="NCBI Taxonomy" id="10116"/>
    <lineage>
        <taxon>Eukaryota</taxon>
        <taxon>Metazoa</taxon>
        <taxon>Chordata</taxon>
        <taxon>Craniata</taxon>
        <taxon>Vertebrata</taxon>
        <taxon>Euteleostomi</taxon>
        <taxon>Mammalia</taxon>
        <taxon>Eutheria</taxon>
        <taxon>Euarchontoglires</taxon>
        <taxon>Glires</taxon>
        <taxon>Rodentia</taxon>
        <taxon>Myomorpha</taxon>
        <taxon>Muroidea</taxon>
        <taxon>Muridae</taxon>
        <taxon>Murinae</taxon>
        <taxon>Rattus</taxon>
    </lineage>
</organism>
<dbReference type="Proteomes" id="UP000234681">
    <property type="component" value="Chromosome 13"/>
</dbReference>
<keyword evidence="1" id="KW-0732">Signal</keyword>
<sequence length="46" mass="4822">MFTLLSFSFSKSLFIGAVSAQRTDGVTVCVDSPQGVAVLEGVTLLE</sequence>
<gene>
    <name evidence="2" type="ORF">rCG_20451</name>
</gene>
<name>A6JGV2_RAT</name>
<evidence type="ECO:0000256" key="1">
    <source>
        <dbReference type="SAM" id="SignalP"/>
    </source>
</evidence>
<protein>
    <submittedName>
        <fullName evidence="2">RCG20451</fullName>
    </submittedName>
</protein>
<feature type="signal peptide" evidence="1">
    <location>
        <begin position="1"/>
        <end position="20"/>
    </location>
</feature>